<dbReference type="InterPro" id="IPR017871">
    <property type="entry name" value="ABC_transporter-like_CS"/>
</dbReference>
<dbReference type="GO" id="GO:0016887">
    <property type="term" value="F:ATP hydrolysis activity"/>
    <property type="evidence" value="ECO:0007669"/>
    <property type="project" value="InterPro"/>
</dbReference>
<name>U2QMR1_9BACT</name>
<gene>
    <name evidence="6" type="ORF">HMPREF9135_0084</name>
</gene>
<evidence type="ECO:0000256" key="2">
    <source>
        <dbReference type="ARBA" id="ARBA00022448"/>
    </source>
</evidence>
<comment type="similarity">
    <text evidence="1">Belongs to the ABC transporter superfamily.</text>
</comment>
<dbReference type="AlphaFoldDB" id="U2QMR1"/>
<organism evidence="6 7">
    <name type="scientific">Segatella baroniae F0067</name>
    <dbReference type="NCBI Taxonomy" id="1115809"/>
    <lineage>
        <taxon>Bacteria</taxon>
        <taxon>Pseudomonadati</taxon>
        <taxon>Bacteroidota</taxon>
        <taxon>Bacteroidia</taxon>
        <taxon>Bacteroidales</taxon>
        <taxon>Prevotellaceae</taxon>
        <taxon>Segatella</taxon>
    </lineage>
</organism>
<evidence type="ECO:0000313" key="7">
    <source>
        <dbReference type="Proteomes" id="UP000016648"/>
    </source>
</evidence>
<evidence type="ECO:0000259" key="5">
    <source>
        <dbReference type="PROSITE" id="PS50893"/>
    </source>
</evidence>
<dbReference type="InterPro" id="IPR003439">
    <property type="entry name" value="ABC_transporter-like_ATP-bd"/>
</dbReference>
<dbReference type="EMBL" id="AWEY01000008">
    <property type="protein sequence ID" value="ERK40077.1"/>
    <property type="molecule type" value="Genomic_DNA"/>
</dbReference>
<evidence type="ECO:0000256" key="4">
    <source>
        <dbReference type="ARBA" id="ARBA00022840"/>
    </source>
</evidence>
<keyword evidence="3" id="KW-0547">Nucleotide-binding</keyword>
<dbReference type="InterPro" id="IPR027417">
    <property type="entry name" value="P-loop_NTPase"/>
</dbReference>
<dbReference type="InterPro" id="IPR003593">
    <property type="entry name" value="AAA+_ATPase"/>
</dbReference>
<accession>U2QMR1</accession>
<keyword evidence="7" id="KW-1185">Reference proteome</keyword>
<comment type="caution">
    <text evidence="6">The sequence shown here is derived from an EMBL/GenBank/DDBJ whole genome shotgun (WGS) entry which is preliminary data.</text>
</comment>
<sequence length="212" mass="23977">MTKMAHLVQLQDISAAYNGHIVLSDVNFDIETDDFTAITGPNGCGKTTIAKIILGLKKPQSGEVVYYREGRPTDSLRMGYLPQYTDIDKKFPISVRDVILSGLESHTFFPYRYTRQDRQKVEDVVGLMGLETLASRHIEALSGGQLQRVLLARAVVSKPELVILDEPNTYVDRQFQGEMYKMLHAINRHCAIIIISHDLDAMKREAKRVIEL</sequence>
<dbReference type="PATRIC" id="fig|1115809.3.peg.552"/>
<dbReference type="PANTHER" id="PTHR42734:SF17">
    <property type="entry name" value="METAL TRANSPORT SYSTEM ATP-BINDING PROTEIN TM_0124-RELATED"/>
    <property type="match status" value="1"/>
</dbReference>
<dbReference type="SUPFAM" id="SSF52540">
    <property type="entry name" value="P-loop containing nucleoside triphosphate hydrolases"/>
    <property type="match status" value="1"/>
</dbReference>
<dbReference type="PANTHER" id="PTHR42734">
    <property type="entry name" value="METAL TRANSPORT SYSTEM ATP-BINDING PROTEIN TM_0124-RELATED"/>
    <property type="match status" value="1"/>
</dbReference>
<proteinExistence type="inferred from homology"/>
<dbReference type="PROSITE" id="PS00211">
    <property type="entry name" value="ABC_TRANSPORTER_1"/>
    <property type="match status" value="1"/>
</dbReference>
<reference evidence="6 7" key="1">
    <citation type="submission" date="2013-08" db="EMBL/GenBank/DDBJ databases">
        <authorList>
            <person name="Durkin A.S."/>
            <person name="Haft D.R."/>
            <person name="McCorrison J."/>
            <person name="Torralba M."/>
            <person name="Gillis M."/>
            <person name="Haft D.H."/>
            <person name="Methe B."/>
            <person name="Sutton G."/>
            <person name="Nelson K.E."/>
        </authorList>
    </citation>
    <scope>NUCLEOTIDE SEQUENCE [LARGE SCALE GENOMIC DNA]</scope>
    <source>
        <strain evidence="6 7">F0067</strain>
    </source>
</reference>
<dbReference type="InterPro" id="IPR050153">
    <property type="entry name" value="Metal_Ion_Import_ABC"/>
</dbReference>
<dbReference type="Gene3D" id="3.40.50.300">
    <property type="entry name" value="P-loop containing nucleotide triphosphate hydrolases"/>
    <property type="match status" value="1"/>
</dbReference>
<feature type="domain" description="ABC transporter" evidence="5">
    <location>
        <begin position="8"/>
        <end position="212"/>
    </location>
</feature>
<dbReference type="GO" id="GO:0005524">
    <property type="term" value="F:ATP binding"/>
    <property type="evidence" value="ECO:0007669"/>
    <property type="project" value="UniProtKB-KW"/>
</dbReference>
<dbReference type="Proteomes" id="UP000016648">
    <property type="component" value="Unassembled WGS sequence"/>
</dbReference>
<keyword evidence="4 6" id="KW-0067">ATP-binding</keyword>
<evidence type="ECO:0000313" key="6">
    <source>
        <dbReference type="EMBL" id="ERK40077.1"/>
    </source>
</evidence>
<dbReference type="SMART" id="SM00382">
    <property type="entry name" value="AAA"/>
    <property type="match status" value="1"/>
</dbReference>
<dbReference type="PROSITE" id="PS50893">
    <property type="entry name" value="ABC_TRANSPORTER_2"/>
    <property type="match status" value="1"/>
</dbReference>
<evidence type="ECO:0000256" key="1">
    <source>
        <dbReference type="ARBA" id="ARBA00005417"/>
    </source>
</evidence>
<evidence type="ECO:0000256" key="3">
    <source>
        <dbReference type="ARBA" id="ARBA00022741"/>
    </source>
</evidence>
<dbReference type="Pfam" id="PF00005">
    <property type="entry name" value="ABC_tran"/>
    <property type="match status" value="1"/>
</dbReference>
<protein>
    <submittedName>
        <fullName evidence="6">ABC transporter, ATP-binding protein</fullName>
    </submittedName>
</protein>
<keyword evidence="2" id="KW-0813">Transport</keyword>